<comment type="caution">
    <text evidence="3">The sequence shown here is derived from an EMBL/GenBank/DDBJ whole genome shotgun (WGS) entry which is preliminary data.</text>
</comment>
<feature type="transmembrane region" description="Helical" evidence="2">
    <location>
        <begin position="12"/>
        <end position="31"/>
    </location>
</feature>
<dbReference type="Proteomes" id="UP000078476">
    <property type="component" value="Unassembled WGS sequence"/>
</dbReference>
<dbReference type="SUPFAM" id="SSF103473">
    <property type="entry name" value="MFS general substrate transporter"/>
    <property type="match status" value="1"/>
</dbReference>
<feature type="transmembrane region" description="Helical" evidence="2">
    <location>
        <begin position="115"/>
        <end position="134"/>
    </location>
</feature>
<feature type="transmembrane region" description="Helical" evidence="2">
    <location>
        <begin position="321"/>
        <end position="340"/>
    </location>
</feature>
<evidence type="ECO:0000256" key="2">
    <source>
        <dbReference type="SAM" id="Phobius"/>
    </source>
</evidence>
<reference evidence="3 4" key="1">
    <citation type="submission" date="2016-03" db="EMBL/GenBank/DDBJ databases">
        <authorList>
            <person name="Ploux O."/>
        </authorList>
    </citation>
    <scope>NUCLEOTIDE SEQUENCE [LARGE SCALE GENOMIC DNA]</scope>
    <source>
        <strain evidence="3 4">R-45370</strain>
    </source>
</reference>
<name>A0A177MY36_9GAMM</name>
<feature type="transmembrane region" description="Helical" evidence="2">
    <location>
        <begin position="85"/>
        <end position="103"/>
    </location>
</feature>
<keyword evidence="4" id="KW-1185">Reference proteome</keyword>
<feature type="transmembrane region" description="Helical" evidence="2">
    <location>
        <begin position="381"/>
        <end position="398"/>
    </location>
</feature>
<dbReference type="InterPro" id="IPR029063">
    <property type="entry name" value="SAM-dependent_MTases_sf"/>
</dbReference>
<feature type="transmembrane region" description="Helical" evidence="2">
    <location>
        <begin position="452"/>
        <end position="470"/>
    </location>
</feature>
<feature type="transmembrane region" description="Helical" evidence="2">
    <location>
        <begin position="262"/>
        <end position="282"/>
    </location>
</feature>
<feature type="transmembrane region" description="Helical" evidence="2">
    <location>
        <begin position="51"/>
        <end position="73"/>
    </location>
</feature>
<feature type="transmembrane region" description="Helical" evidence="2">
    <location>
        <begin position="405"/>
        <end position="421"/>
    </location>
</feature>
<dbReference type="EMBL" id="LUUI01000157">
    <property type="protein sequence ID" value="OAI10203.1"/>
    <property type="molecule type" value="Genomic_DNA"/>
</dbReference>
<organism evidence="3 4">
    <name type="scientific">Methylomonas lenta</name>
    <dbReference type="NCBI Taxonomy" id="980561"/>
    <lineage>
        <taxon>Bacteria</taxon>
        <taxon>Pseudomonadati</taxon>
        <taxon>Pseudomonadota</taxon>
        <taxon>Gammaproteobacteria</taxon>
        <taxon>Methylococcales</taxon>
        <taxon>Methylococcaceae</taxon>
        <taxon>Methylomonas</taxon>
    </lineage>
</organism>
<evidence type="ECO:0008006" key="5">
    <source>
        <dbReference type="Google" id="ProtNLM"/>
    </source>
</evidence>
<dbReference type="AlphaFoldDB" id="A0A177MY36"/>
<evidence type="ECO:0000313" key="3">
    <source>
        <dbReference type="EMBL" id="OAI10203.1"/>
    </source>
</evidence>
<dbReference type="SUPFAM" id="SSF53335">
    <property type="entry name" value="S-adenosyl-L-methionine-dependent methyltransferases"/>
    <property type="match status" value="1"/>
</dbReference>
<feature type="transmembrane region" description="Helical" evidence="2">
    <location>
        <begin position="427"/>
        <end position="445"/>
    </location>
</feature>
<dbReference type="PANTHER" id="PTHR43317:SF1">
    <property type="entry name" value="THERMOSPERMINE SYNTHASE ACAULIS5"/>
    <property type="match status" value="1"/>
</dbReference>
<accession>A0A177MY36</accession>
<keyword evidence="2" id="KW-0812">Transmembrane</keyword>
<dbReference type="OrthoDB" id="9761985at2"/>
<feature type="transmembrane region" description="Helical" evidence="2">
    <location>
        <begin position="155"/>
        <end position="175"/>
    </location>
</feature>
<keyword evidence="2" id="KW-1133">Transmembrane helix</keyword>
<protein>
    <recommendedName>
        <fullName evidence="5">Spermidine synthase</fullName>
    </recommendedName>
</protein>
<dbReference type="GO" id="GO:0006596">
    <property type="term" value="P:polyamine biosynthetic process"/>
    <property type="evidence" value="ECO:0007669"/>
    <property type="project" value="UniProtKB-KW"/>
</dbReference>
<feature type="transmembrane region" description="Helical" evidence="2">
    <location>
        <begin position="187"/>
        <end position="208"/>
    </location>
</feature>
<feature type="transmembrane region" description="Helical" evidence="2">
    <location>
        <begin position="352"/>
        <end position="375"/>
    </location>
</feature>
<feature type="transmembrane region" description="Helical" evidence="2">
    <location>
        <begin position="294"/>
        <end position="315"/>
    </location>
</feature>
<evidence type="ECO:0000313" key="4">
    <source>
        <dbReference type="Proteomes" id="UP000078476"/>
    </source>
</evidence>
<feature type="transmembrane region" description="Helical" evidence="2">
    <location>
        <begin position="236"/>
        <end position="256"/>
    </location>
</feature>
<dbReference type="STRING" id="980561.A1359_17080"/>
<keyword evidence="2" id="KW-0472">Membrane</keyword>
<dbReference type="Gene3D" id="3.40.50.150">
    <property type="entry name" value="Vaccinia Virus protein VP39"/>
    <property type="match status" value="1"/>
</dbReference>
<sequence>MNTPLQSTKKPLISPVILFAGTLFISAMLMFVLQPMFGKLLLPLLGGTPAVWNTCMVFYQTLLFGGYLYAHWLTTRSGNHRQIQIHTALMIFSLFALPVALPLDANPPSEGNPTFWLIWTLFLAIGLPFFVVSATAPLLQKWFSQLGHRSSGDPYYLYAASNAGSLLALLSYPFLLEPNIGLVNQRLFWSVGYGLLCVLIIVCAIAFWRSQPEFDADDSRDNQADEIEAPSLKQQLHWMALAFVPSSLLLGLTQYISTDIAAVPLLWILPLTIYLLSFILVFSKWADRIHPLMVSLQPAVLLVFIAYSFINPAVLPYWLDLILHCLAFFLAIMVCHGELAKHRPHPRYLTRFYLVMSFAGMLGGLFNTFVAPFVFNAVYEYPIMIVAALLLRPGFFNGRWFLQPLFPGLVLLLGLGIYLSSDNLWDYLDIIGGALILLAGLTYSVRNSPLGLGLLTAVILIFSLGLHSLASSTLYQERSFFGVLSVRETVIADENQRPEKVHELYHGTTKHGAERLTAANITTPLTYYSRPGPIGQLFAEFDAENQNWRIGSVGLGAGALACYNKPGQDWRFYEIDPLVVKVAQDPTWFHYLERCNKQAAMIIGDARLSLIKEPDQSFDLLIMDAFSSDAVPTHLLTREAMQLYFSKLKDDGLLAFHITNRHLALKKVLADHVNSLQLSGLLQEFNPEAAAPLVVATDWVVMAKDPQRLERLRQSRLGHWQKLPLTFDLKPWTDDFTNIIGIWK</sequence>
<dbReference type="NCBIfam" id="NF037959">
    <property type="entry name" value="MFS_SpdSyn"/>
    <property type="match status" value="1"/>
</dbReference>
<evidence type="ECO:0000256" key="1">
    <source>
        <dbReference type="ARBA" id="ARBA00023115"/>
    </source>
</evidence>
<dbReference type="Gene3D" id="1.20.1250.20">
    <property type="entry name" value="MFS general substrate transporter like domains"/>
    <property type="match status" value="1"/>
</dbReference>
<gene>
    <name evidence="3" type="ORF">A1359_17080</name>
</gene>
<keyword evidence="1" id="KW-0620">Polyamine biosynthesis</keyword>
<proteinExistence type="predicted"/>
<dbReference type="PANTHER" id="PTHR43317">
    <property type="entry name" value="THERMOSPERMINE SYNTHASE ACAULIS5"/>
    <property type="match status" value="1"/>
</dbReference>
<dbReference type="RefSeq" id="WP_066987506.1">
    <property type="nucleotide sequence ID" value="NZ_LUUI01000157.1"/>
</dbReference>
<dbReference type="InterPro" id="IPR036259">
    <property type="entry name" value="MFS_trans_sf"/>
</dbReference>